<evidence type="ECO:0000256" key="3">
    <source>
        <dbReference type="ARBA" id="ARBA00022737"/>
    </source>
</evidence>
<dbReference type="GO" id="GO:0003677">
    <property type="term" value="F:DNA binding"/>
    <property type="evidence" value="ECO:0007669"/>
    <property type="project" value="UniProtKB-KW"/>
</dbReference>
<evidence type="ECO:0000256" key="4">
    <source>
        <dbReference type="ARBA" id="ARBA00022803"/>
    </source>
</evidence>
<dbReference type="GO" id="GO:0005737">
    <property type="term" value="C:cytoplasm"/>
    <property type="evidence" value="ECO:0007669"/>
    <property type="project" value="UniProtKB-SubCell"/>
</dbReference>
<dbReference type="PROSITE" id="PS50943">
    <property type="entry name" value="HTH_CROC1"/>
    <property type="match status" value="1"/>
</dbReference>
<feature type="repeat" description="TPR" evidence="6">
    <location>
        <begin position="198"/>
        <end position="231"/>
    </location>
</feature>
<dbReference type="SMART" id="SM00028">
    <property type="entry name" value="TPR"/>
    <property type="match status" value="7"/>
</dbReference>
<dbReference type="Proteomes" id="UP000294650">
    <property type="component" value="Unassembled WGS sequence"/>
</dbReference>
<evidence type="ECO:0000259" key="7">
    <source>
        <dbReference type="PROSITE" id="PS50943"/>
    </source>
</evidence>
<dbReference type="PROSITE" id="PS50293">
    <property type="entry name" value="TPR_REGION"/>
    <property type="match status" value="1"/>
</dbReference>
<feature type="repeat" description="TPR" evidence="6">
    <location>
        <begin position="278"/>
        <end position="311"/>
    </location>
</feature>
<dbReference type="EMBL" id="SMAN01000022">
    <property type="protein sequence ID" value="TCT18240.1"/>
    <property type="molecule type" value="Genomic_DNA"/>
</dbReference>
<accession>A0A4R3MRS8</accession>
<dbReference type="InterPro" id="IPR010982">
    <property type="entry name" value="Lambda_DNA-bd_dom_sf"/>
</dbReference>
<keyword evidence="9" id="KW-1185">Reference proteome</keyword>
<reference evidence="8 9" key="1">
    <citation type="submission" date="2019-03" db="EMBL/GenBank/DDBJ databases">
        <title>Genomic Encyclopedia of Type Strains, Phase IV (KMG-IV): sequencing the most valuable type-strain genomes for metagenomic binning, comparative biology and taxonomic classification.</title>
        <authorList>
            <person name="Goeker M."/>
        </authorList>
    </citation>
    <scope>NUCLEOTIDE SEQUENCE [LARGE SCALE GENOMIC DNA]</scope>
    <source>
        <strain evidence="8 9">DSM 25894</strain>
    </source>
</reference>
<comment type="caution">
    <text evidence="8">The sequence shown here is derived from an EMBL/GenBank/DDBJ whole genome shotgun (WGS) entry which is preliminary data.</text>
</comment>
<proteinExistence type="inferred from homology"/>
<dbReference type="AlphaFoldDB" id="A0A4R3MRS8"/>
<dbReference type="SUPFAM" id="SSF47413">
    <property type="entry name" value="lambda repressor-like DNA-binding domains"/>
    <property type="match status" value="1"/>
</dbReference>
<dbReference type="SUPFAM" id="SSF48452">
    <property type="entry name" value="TPR-like"/>
    <property type="match status" value="2"/>
</dbReference>
<dbReference type="Pfam" id="PF12862">
    <property type="entry name" value="ANAPC5"/>
    <property type="match status" value="1"/>
</dbReference>
<comment type="similarity">
    <text evidence="5">Belongs to the Rap family.</text>
</comment>
<dbReference type="InterPro" id="IPR019734">
    <property type="entry name" value="TPR_rpt"/>
</dbReference>
<dbReference type="Pfam" id="PF13181">
    <property type="entry name" value="TPR_8"/>
    <property type="match status" value="1"/>
</dbReference>
<organism evidence="8 9">
    <name type="scientific">Melghiribacillus thermohalophilus</name>
    <dbReference type="NCBI Taxonomy" id="1324956"/>
    <lineage>
        <taxon>Bacteria</taxon>
        <taxon>Bacillati</taxon>
        <taxon>Bacillota</taxon>
        <taxon>Bacilli</taxon>
        <taxon>Bacillales</taxon>
        <taxon>Bacillaceae</taxon>
        <taxon>Melghiribacillus</taxon>
    </lineage>
</organism>
<dbReference type="SMART" id="SM00530">
    <property type="entry name" value="HTH_XRE"/>
    <property type="match status" value="1"/>
</dbReference>
<evidence type="ECO:0000256" key="1">
    <source>
        <dbReference type="ARBA" id="ARBA00004496"/>
    </source>
</evidence>
<dbReference type="PANTHER" id="PTHR46630">
    <property type="entry name" value="TETRATRICOPEPTIDE REPEAT PROTEIN 29"/>
    <property type="match status" value="1"/>
</dbReference>
<evidence type="ECO:0000256" key="2">
    <source>
        <dbReference type="ARBA" id="ARBA00022490"/>
    </source>
</evidence>
<evidence type="ECO:0000256" key="5">
    <source>
        <dbReference type="ARBA" id="ARBA00038253"/>
    </source>
</evidence>
<dbReference type="Gene3D" id="1.25.40.10">
    <property type="entry name" value="Tetratricopeptide repeat domain"/>
    <property type="match status" value="2"/>
</dbReference>
<dbReference type="OrthoDB" id="2470999at2"/>
<dbReference type="RefSeq" id="WP_132372678.1">
    <property type="nucleotide sequence ID" value="NZ_SMAN01000022.1"/>
</dbReference>
<dbReference type="InterPro" id="IPR001387">
    <property type="entry name" value="Cro/C1-type_HTH"/>
</dbReference>
<dbReference type="PANTHER" id="PTHR46630:SF1">
    <property type="entry name" value="TETRATRICOPEPTIDE REPEAT PROTEIN 29"/>
    <property type="match status" value="1"/>
</dbReference>
<keyword evidence="8" id="KW-0238">DNA-binding</keyword>
<dbReference type="Pfam" id="PF01381">
    <property type="entry name" value="HTH_3"/>
    <property type="match status" value="1"/>
</dbReference>
<evidence type="ECO:0000313" key="8">
    <source>
        <dbReference type="EMBL" id="TCT18240.1"/>
    </source>
</evidence>
<evidence type="ECO:0000256" key="6">
    <source>
        <dbReference type="PROSITE-ProRule" id="PRU00339"/>
    </source>
</evidence>
<dbReference type="Pfam" id="PF13424">
    <property type="entry name" value="TPR_12"/>
    <property type="match status" value="1"/>
</dbReference>
<keyword evidence="4 6" id="KW-0802">TPR repeat</keyword>
<protein>
    <submittedName>
        <fullName evidence="8">DNA-binding XRE family transcriptional regulator</fullName>
    </submittedName>
</protein>
<dbReference type="PROSITE" id="PS50005">
    <property type="entry name" value="TPR"/>
    <property type="match status" value="2"/>
</dbReference>
<dbReference type="InterPro" id="IPR011990">
    <property type="entry name" value="TPR-like_helical_dom_sf"/>
</dbReference>
<keyword evidence="2" id="KW-0963">Cytoplasm</keyword>
<comment type="subcellular location">
    <subcellularLocation>
        <location evidence="1">Cytoplasm</location>
    </subcellularLocation>
</comment>
<evidence type="ECO:0000313" key="9">
    <source>
        <dbReference type="Proteomes" id="UP000294650"/>
    </source>
</evidence>
<name>A0A4R3MRS8_9BACI</name>
<dbReference type="InterPro" id="IPR026000">
    <property type="entry name" value="Apc5_dom"/>
</dbReference>
<keyword evidence="3" id="KW-0677">Repeat</keyword>
<feature type="domain" description="HTH cro/C1-type" evidence="7">
    <location>
        <begin position="8"/>
        <end position="61"/>
    </location>
</feature>
<sequence length="434" mass="50549">MSLVGQRIQELREEKGLTQLQLSKGIVSRSYLSQIEKGNVHPSYSLLKKIASKLECKIEELLEEPKNNSFKISMFKKYLKELETNIEAGKISESIKTYKKLNLELKSNLSNYEKGILYWAEGKLAENNNSSDSSPAIEKYRESIKLLKKTNYINEWIRSINDLASLYLKLQKNNEAFQWLDTAYDALIKNQIGGVLKTSLLINLGHAHINFGEYHSAIRYLKEAENLNKSSDVHVKSGKVYLLLALCYKELDDYECSKEYNKKALKFFELTEEHESIANIYNNMGNLFLKQGLYDMAIDYFEKAVKLYKEIQHIQGFLLSKTGMAKSHYHNGHFKLSEEICNEIISQNHEKQYKGIAFIILGDIRFNEKKYQAALENYNNSFALFNENNIQWGERYALKKIALLHFNQREYEKAAKIFIEIDRKTEIIKFPLFI</sequence>
<gene>
    <name evidence="8" type="ORF">EDD68_1222</name>
</gene>
<dbReference type="Gene3D" id="1.10.260.40">
    <property type="entry name" value="lambda repressor-like DNA-binding domains"/>
    <property type="match status" value="1"/>
</dbReference>
<dbReference type="CDD" id="cd00093">
    <property type="entry name" value="HTH_XRE"/>
    <property type="match status" value="1"/>
</dbReference>
<dbReference type="InterPro" id="IPR051476">
    <property type="entry name" value="Bac_ResReg_Asp_Phosphatase"/>
</dbReference>